<dbReference type="EMBL" id="SHNN01000001">
    <property type="protein sequence ID" value="MCX2980116.1"/>
    <property type="molecule type" value="Genomic_DNA"/>
</dbReference>
<protein>
    <submittedName>
        <fullName evidence="3">Amidase</fullName>
    </submittedName>
</protein>
<dbReference type="InterPro" id="IPR036928">
    <property type="entry name" value="AS_sf"/>
</dbReference>
<dbReference type="PANTHER" id="PTHR11895">
    <property type="entry name" value="TRANSAMIDASE"/>
    <property type="match status" value="1"/>
</dbReference>
<dbReference type="PROSITE" id="PS00571">
    <property type="entry name" value="AMIDASES"/>
    <property type="match status" value="1"/>
</dbReference>
<keyword evidence="4" id="KW-1185">Reference proteome</keyword>
<organism evidence="3 4">
    <name type="scientific">Candidatus Litorirhabdus singularis</name>
    <dbReference type="NCBI Taxonomy" id="2518993"/>
    <lineage>
        <taxon>Bacteria</taxon>
        <taxon>Pseudomonadati</taxon>
        <taxon>Pseudomonadota</taxon>
        <taxon>Gammaproteobacteria</taxon>
        <taxon>Cellvibrionales</taxon>
        <taxon>Halieaceae</taxon>
        <taxon>Candidatus Litorirhabdus</taxon>
    </lineage>
</organism>
<dbReference type="PANTHER" id="PTHR11895:SF7">
    <property type="entry name" value="GLUTAMYL-TRNA(GLN) AMIDOTRANSFERASE SUBUNIT A, MITOCHONDRIAL"/>
    <property type="match status" value="1"/>
</dbReference>
<feature type="domain" description="Amidase" evidence="2">
    <location>
        <begin position="28"/>
        <end position="454"/>
    </location>
</feature>
<comment type="caution">
    <text evidence="3">The sequence shown here is derived from an EMBL/GenBank/DDBJ whole genome shotgun (WGS) entry which is preliminary data.</text>
</comment>
<comment type="similarity">
    <text evidence="1">Belongs to the amidase family.</text>
</comment>
<proteinExistence type="inferred from homology"/>
<evidence type="ECO:0000256" key="1">
    <source>
        <dbReference type="ARBA" id="ARBA00009199"/>
    </source>
</evidence>
<dbReference type="SUPFAM" id="SSF75304">
    <property type="entry name" value="Amidase signature (AS) enzymes"/>
    <property type="match status" value="1"/>
</dbReference>
<dbReference type="Gene3D" id="3.90.1300.10">
    <property type="entry name" value="Amidase signature (AS) domain"/>
    <property type="match status" value="1"/>
</dbReference>
<name>A0ABT3TEA2_9GAMM</name>
<reference evidence="3" key="1">
    <citation type="submission" date="2019-02" db="EMBL/GenBank/DDBJ databases">
        <authorList>
            <person name="Li S.-H."/>
        </authorList>
    </citation>
    <scope>NUCLEOTIDE SEQUENCE</scope>
    <source>
        <strain evidence="3">IMCC14734</strain>
    </source>
</reference>
<gene>
    <name evidence="3" type="ORF">EYC98_04460</name>
</gene>
<dbReference type="Pfam" id="PF01425">
    <property type="entry name" value="Amidase"/>
    <property type="match status" value="1"/>
</dbReference>
<evidence type="ECO:0000313" key="4">
    <source>
        <dbReference type="Proteomes" id="UP001143362"/>
    </source>
</evidence>
<dbReference type="Proteomes" id="UP001143362">
    <property type="component" value="Unassembled WGS sequence"/>
</dbReference>
<dbReference type="InterPro" id="IPR023631">
    <property type="entry name" value="Amidase_dom"/>
</dbReference>
<accession>A0ABT3TEA2</accession>
<dbReference type="InterPro" id="IPR020556">
    <property type="entry name" value="Amidase_CS"/>
</dbReference>
<evidence type="ECO:0000259" key="2">
    <source>
        <dbReference type="Pfam" id="PF01425"/>
    </source>
</evidence>
<sequence length="487" mass="51136">MTGFSQYDEFDGLGLAQLVREGQVSALELLEEAISRTERVNGQLNAVTYKCYDLARTEISQGLSPGAFAGVPFLLKDLHLHMTGTPTTNGSAMWRGTVADHDSTLVQRYRSAGLVCFGKTNSPELGLMPVTEPVEYGPSRNPWNTDHTPGGSSGGAGAAVAAGIVPMAHASDGGGSIRIPASCCGLVGLKPSRGRIPFGPDKAEGWGGQSSSHIVSRSVRDTAAMLDATAGSEIGEAYAAPAAPDSFLEAALHSPAPLRIAVSMEKWAIGDYGDEALAGLQQTVTLLEGLGHRVEEARPDYDGEAVAASQFKIISANTALAVRQRAAELGCSLEQLAMEDGTRFTAEMGLAVSGADYVGAVQMNQNAGRILGRFHQQYDVVLAPTLSRPPVPVGYISQAPAAEYADRLFRFMGDAGLYNQTGQPSISLPLHWSNAGLPMGMMFSAAYGNDALLLQLAIQLEQAQPWAQQRPPLHAGAMVAGAGVADL</sequence>
<evidence type="ECO:0000313" key="3">
    <source>
        <dbReference type="EMBL" id="MCX2980116.1"/>
    </source>
</evidence>
<dbReference type="RefSeq" id="WP_279244095.1">
    <property type="nucleotide sequence ID" value="NZ_SHNN01000001.1"/>
</dbReference>
<dbReference type="InterPro" id="IPR000120">
    <property type="entry name" value="Amidase"/>
</dbReference>